<evidence type="ECO:0000313" key="1">
    <source>
        <dbReference type="EMBL" id="CAD7262335.1"/>
    </source>
</evidence>
<organism evidence="1">
    <name type="scientific">Timema shepardi</name>
    <name type="common">Walking stick</name>
    <dbReference type="NCBI Taxonomy" id="629360"/>
    <lineage>
        <taxon>Eukaryota</taxon>
        <taxon>Metazoa</taxon>
        <taxon>Ecdysozoa</taxon>
        <taxon>Arthropoda</taxon>
        <taxon>Hexapoda</taxon>
        <taxon>Insecta</taxon>
        <taxon>Pterygota</taxon>
        <taxon>Neoptera</taxon>
        <taxon>Polyneoptera</taxon>
        <taxon>Phasmatodea</taxon>
        <taxon>Timematodea</taxon>
        <taxon>Timematoidea</taxon>
        <taxon>Timematidae</taxon>
        <taxon>Timema</taxon>
    </lineage>
</organism>
<reference evidence="1" key="1">
    <citation type="submission" date="2020-11" db="EMBL/GenBank/DDBJ databases">
        <authorList>
            <person name="Tran Van P."/>
        </authorList>
    </citation>
    <scope>NUCLEOTIDE SEQUENCE</scope>
</reference>
<accession>A0A7R9G108</accession>
<gene>
    <name evidence="1" type="ORF">TSIB3V08_LOCUS6445</name>
</gene>
<sequence length="99" mass="10836">MAPSLDLTDDQRFNLMKVNQILQAPGKPGEPVKCSTPWSHGFIDFTDFKAVPEAEGFKALDTHHTSTMLTGIGGGGSWWYDMLEDSLGQGNGPVERQNI</sequence>
<name>A0A7R9G108_TIMSH</name>
<protein>
    <submittedName>
        <fullName evidence="1">Uncharacterized protein</fullName>
    </submittedName>
</protein>
<dbReference type="AlphaFoldDB" id="A0A7R9G108"/>
<dbReference type="EMBL" id="OC002757">
    <property type="protein sequence ID" value="CAD7262335.1"/>
    <property type="molecule type" value="Genomic_DNA"/>
</dbReference>
<proteinExistence type="predicted"/>